<gene>
    <name evidence="1" type="ORF">BDN72DRAFT_780655</name>
</gene>
<dbReference type="EMBL" id="ML208965">
    <property type="protein sequence ID" value="TFK59484.1"/>
    <property type="molecule type" value="Genomic_DNA"/>
</dbReference>
<protein>
    <submittedName>
        <fullName evidence="1">Uncharacterized protein</fullName>
    </submittedName>
</protein>
<dbReference type="Proteomes" id="UP000308600">
    <property type="component" value="Unassembled WGS sequence"/>
</dbReference>
<evidence type="ECO:0000313" key="2">
    <source>
        <dbReference type="Proteomes" id="UP000308600"/>
    </source>
</evidence>
<evidence type="ECO:0000313" key="1">
    <source>
        <dbReference type="EMBL" id="TFK59484.1"/>
    </source>
</evidence>
<keyword evidence="2" id="KW-1185">Reference proteome</keyword>
<sequence length="130" mass="14734">MAAVTTTPDLSLNIHQNHAKIRAEIDAQVAALKAQIISLLFARNTSIPIALLPAEVLEKIFQFFKTMQYKEPNKLLTLTWVCSHWRMVALNYGRLWTYVDCTNARWAGECLQRSRSLPLTVQLPAQSPVL</sequence>
<organism evidence="1 2">
    <name type="scientific">Pluteus cervinus</name>
    <dbReference type="NCBI Taxonomy" id="181527"/>
    <lineage>
        <taxon>Eukaryota</taxon>
        <taxon>Fungi</taxon>
        <taxon>Dikarya</taxon>
        <taxon>Basidiomycota</taxon>
        <taxon>Agaricomycotina</taxon>
        <taxon>Agaricomycetes</taxon>
        <taxon>Agaricomycetidae</taxon>
        <taxon>Agaricales</taxon>
        <taxon>Pluteineae</taxon>
        <taxon>Pluteaceae</taxon>
        <taxon>Pluteus</taxon>
    </lineage>
</organism>
<feature type="non-terminal residue" evidence="1">
    <location>
        <position position="130"/>
    </location>
</feature>
<proteinExistence type="predicted"/>
<name>A0ACD3A1H1_9AGAR</name>
<reference evidence="1 2" key="1">
    <citation type="journal article" date="2019" name="Nat. Ecol. Evol.">
        <title>Megaphylogeny resolves global patterns of mushroom evolution.</title>
        <authorList>
            <person name="Varga T."/>
            <person name="Krizsan K."/>
            <person name="Foldi C."/>
            <person name="Dima B."/>
            <person name="Sanchez-Garcia M."/>
            <person name="Sanchez-Ramirez S."/>
            <person name="Szollosi G.J."/>
            <person name="Szarkandi J.G."/>
            <person name="Papp V."/>
            <person name="Albert L."/>
            <person name="Andreopoulos W."/>
            <person name="Angelini C."/>
            <person name="Antonin V."/>
            <person name="Barry K.W."/>
            <person name="Bougher N.L."/>
            <person name="Buchanan P."/>
            <person name="Buyck B."/>
            <person name="Bense V."/>
            <person name="Catcheside P."/>
            <person name="Chovatia M."/>
            <person name="Cooper J."/>
            <person name="Damon W."/>
            <person name="Desjardin D."/>
            <person name="Finy P."/>
            <person name="Geml J."/>
            <person name="Haridas S."/>
            <person name="Hughes K."/>
            <person name="Justo A."/>
            <person name="Karasinski D."/>
            <person name="Kautmanova I."/>
            <person name="Kiss B."/>
            <person name="Kocsube S."/>
            <person name="Kotiranta H."/>
            <person name="LaButti K.M."/>
            <person name="Lechner B.E."/>
            <person name="Liimatainen K."/>
            <person name="Lipzen A."/>
            <person name="Lukacs Z."/>
            <person name="Mihaltcheva S."/>
            <person name="Morgado L.N."/>
            <person name="Niskanen T."/>
            <person name="Noordeloos M.E."/>
            <person name="Ohm R.A."/>
            <person name="Ortiz-Santana B."/>
            <person name="Ovrebo C."/>
            <person name="Racz N."/>
            <person name="Riley R."/>
            <person name="Savchenko A."/>
            <person name="Shiryaev A."/>
            <person name="Soop K."/>
            <person name="Spirin V."/>
            <person name="Szebenyi C."/>
            <person name="Tomsovsky M."/>
            <person name="Tulloss R.E."/>
            <person name="Uehling J."/>
            <person name="Grigoriev I.V."/>
            <person name="Vagvolgyi C."/>
            <person name="Papp T."/>
            <person name="Martin F.M."/>
            <person name="Miettinen O."/>
            <person name="Hibbett D.S."/>
            <person name="Nagy L.G."/>
        </authorList>
    </citation>
    <scope>NUCLEOTIDE SEQUENCE [LARGE SCALE GENOMIC DNA]</scope>
    <source>
        <strain evidence="1 2">NL-1719</strain>
    </source>
</reference>
<accession>A0ACD3A1H1</accession>